<dbReference type="GO" id="GO:0009279">
    <property type="term" value="C:cell outer membrane"/>
    <property type="evidence" value="ECO:0007669"/>
    <property type="project" value="UniProtKB-SubCell"/>
</dbReference>
<dbReference type="CDD" id="cd08977">
    <property type="entry name" value="SusD"/>
    <property type="match status" value="1"/>
</dbReference>
<dbReference type="AlphaFoldDB" id="A0A412Y184"/>
<comment type="caution">
    <text evidence="8">The sequence shown here is derived from an EMBL/GenBank/DDBJ whole genome shotgun (WGS) entry which is preliminary data.</text>
</comment>
<dbReference type="InterPro" id="IPR012944">
    <property type="entry name" value="SusD_RagB_dom"/>
</dbReference>
<reference evidence="8 9" key="1">
    <citation type="submission" date="2018-08" db="EMBL/GenBank/DDBJ databases">
        <title>A genome reference for cultivated species of the human gut microbiota.</title>
        <authorList>
            <person name="Zou Y."/>
            <person name="Xue W."/>
            <person name="Luo G."/>
        </authorList>
    </citation>
    <scope>NUCLEOTIDE SEQUENCE [LARGE SCALE GENOMIC DNA]</scope>
    <source>
        <strain evidence="8 9">AF14-32</strain>
    </source>
</reference>
<evidence type="ECO:0000313" key="9">
    <source>
        <dbReference type="Proteomes" id="UP000283850"/>
    </source>
</evidence>
<evidence type="ECO:0000256" key="2">
    <source>
        <dbReference type="ARBA" id="ARBA00006275"/>
    </source>
</evidence>
<sequence>MKKKITYYIIAVLSILTVGCTKLEDKSYSLIISEDFEPTAEDLSSLVGTAYGNWRDCLFSWDNYIRIMELTTDESIIPARPNGWVDGGKYRILHEHKWTEEDPHADNNWNTFYAGINNCNRVIYQIESGSVPVTEGKESIIAELKILRASYYYMLCDFFGNIPIITQYDVPDGFLPEQSTRKEVFDFIIKEIKDNMPLLSNQNGGIMYGRFNQWGAWALLAKMYINAGVYTGTPMWNECIEACNKLIESGHFDLDASQKEVFAVKNENAKEIIFAIPFDNKYINDFGITSIFIQSLQPANQATFNLNEAPYGGICATPQFINTFDTDDARYQDNWFKGDQYSASGELLKCTMGAYSGKPLSYINEVPSIAESEEVHGFRLGKFEIEMGSRKQQSNDWPLFRYADVLLMKAECLLRLGQADEAAKIVTEVRARNFKGDFAIGGTKDKATVTGADLQKGSCYDYGRRDNRVAHTHEGGDDIQYGRMLDELGWEFCQEARRRQDMIRFDAYTTKSWFSHDASKESFRTILPIPRTQLEKNANLKQNPEY</sequence>
<evidence type="ECO:0000259" key="6">
    <source>
        <dbReference type="Pfam" id="PF07980"/>
    </source>
</evidence>
<dbReference type="Gene3D" id="1.25.40.390">
    <property type="match status" value="1"/>
</dbReference>
<evidence type="ECO:0000259" key="7">
    <source>
        <dbReference type="Pfam" id="PF14322"/>
    </source>
</evidence>
<evidence type="ECO:0000256" key="3">
    <source>
        <dbReference type="ARBA" id="ARBA00022729"/>
    </source>
</evidence>
<dbReference type="PROSITE" id="PS51257">
    <property type="entry name" value="PROKAR_LIPOPROTEIN"/>
    <property type="match status" value="1"/>
</dbReference>
<protein>
    <submittedName>
        <fullName evidence="8">RagB/SusD family nutrient uptake outer membrane protein</fullName>
    </submittedName>
</protein>
<accession>A0A412Y184</accession>
<feature type="domain" description="RagB/SusD" evidence="6">
    <location>
        <begin position="301"/>
        <end position="546"/>
    </location>
</feature>
<dbReference type="SUPFAM" id="SSF48452">
    <property type="entry name" value="TPR-like"/>
    <property type="match status" value="1"/>
</dbReference>
<evidence type="ECO:0000313" key="8">
    <source>
        <dbReference type="EMBL" id="RGV51323.1"/>
    </source>
</evidence>
<dbReference type="Proteomes" id="UP000283850">
    <property type="component" value="Unassembled WGS sequence"/>
</dbReference>
<dbReference type="EMBL" id="QRZF01000012">
    <property type="protein sequence ID" value="RGV51323.1"/>
    <property type="molecule type" value="Genomic_DNA"/>
</dbReference>
<keyword evidence="3" id="KW-0732">Signal</keyword>
<dbReference type="InterPro" id="IPR011990">
    <property type="entry name" value="TPR-like_helical_dom_sf"/>
</dbReference>
<comment type="subcellular location">
    <subcellularLocation>
        <location evidence="1">Cell outer membrane</location>
    </subcellularLocation>
</comment>
<feature type="domain" description="SusD-like N-terminal" evidence="7">
    <location>
        <begin position="91"/>
        <end position="224"/>
    </location>
</feature>
<dbReference type="Pfam" id="PF14322">
    <property type="entry name" value="SusD-like_3"/>
    <property type="match status" value="1"/>
</dbReference>
<evidence type="ECO:0000256" key="1">
    <source>
        <dbReference type="ARBA" id="ARBA00004442"/>
    </source>
</evidence>
<dbReference type="RefSeq" id="WP_118420807.1">
    <property type="nucleotide sequence ID" value="NZ_QRZF01000012.1"/>
</dbReference>
<keyword evidence="5" id="KW-0998">Cell outer membrane</keyword>
<name>A0A412Y184_9BACE</name>
<comment type="similarity">
    <text evidence="2">Belongs to the SusD family.</text>
</comment>
<dbReference type="Pfam" id="PF07980">
    <property type="entry name" value="SusD_RagB"/>
    <property type="match status" value="1"/>
</dbReference>
<proteinExistence type="inferred from homology"/>
<evidence type="ECO:0000256" key="5">
    <source>
        <dbReference type="ARBA" id="ARBA00023237"/>
    </source>
</evidence>
<organism evidence="8 9">
    <name type="scientific">Bacteroides intestinalis</name>
    <dbReference type="NCBI Taxonomy" id="329854"/>
    <lineage>
        <taxon>Bacteria</taxon>
        <taxon>Pseudomonadati</taxon>
        <taxon>Bacteroidota</taxon>
        <taxon>Bacteroidia</taxon>
        <taxon>Bacteroidales</taxon>
        <taxon>Bacteroidaceae</taxon>
        <taxon>Bacteroides</taxon>
    </lineage>
</organism>
<keyword evidence="4" id="KW-0472">Membrane</keyword>
<dbReference type="InterPro" id="IPR033985">
    <property type="entry name" value="SusD-like_N"/>
</dbReference>
<evidence type="ECO:0000256" key="4">
    <source>
        <dbReference type="ARBA" id="ARBA00023136"/>
    </source>
</evidence>
<gene>
    <name evidence="8" type="ORF">DWW10_16395</name>
</gene>